<accession>A0A645EHJ3</accession>
<dbReference type="AlphaFoldDB" id="A0A645EHJ3"/>
<evidence type="ECO:0000313" key="3">
    <source>
        <dbReference type="EMBL" id="MPN00619.1"/>
    </source>
</evidence>
<keyword evidence="2" id="KW-0175">Coiled coil</keyword>
<feature type="coiled-coil region" evidence="2">
    <location>
        <begin position="133"/>
        <end position="160"/>
    </location>
</feature>
<protein>
    <submittedName>
        <fullName evidence="3">Uncharacterized protein</fullName>
    </submittedName>
</protein>
<name>A0A645EHJ3_9ZZZZ</name>
<sequence>MVTSLVRAYANIADEMDEAGYSEQEAHAIQSDVSFYHSMKKAVELASGDYIELKKYEPAMRFLLDSYIGANESRILAAFDDISLVDLLVEKGGDAIEKLPENIKKNKKSVAEVIEGNYRKEIVEQETTNPAYYAKMSELLDALISERKKQTKEYEEYLQELIALAPRIKNPENATTYPSGIDSPAKRALWDNFNYGYDFVSDIHEAIKYSVKDGWRDHAIKLRAVKKAVGGVIDKYKVDDVSEDDIVELAKNQREYE</sequence>
<dbReference type="PANTHER" id="PTHR30195">
    <property type="entry name" value="TYPE I SITE-SPECIFIC DEOXYRIBONUCLEASE PROTEIN SUBUNIT M AND R"/>
    <property type="match status" value="1"/>
</dbReference>
<dbReference type="EMBL" id="VSSQ01046651">
    <property type="protein sequence ID" value="MPN00619.1"/>
    <property type="molecule type" value="Genomic_DNA"/>
</dbReference>
<keyword evidence="1" id="KW-0680">Restriction system</keyword>
<organism evidence="3">
    <name type="scientific">bioreactor metagenome</name>
    <dbReference type="NCBI Taxonomy" id="1076179"/>
    <lineage>
        <taxon>unclassified sequences</taxon>
        <taxon>metagenomes</taxon>
        <taxon>ecological metagenomes</taxon>
    </lineage>
</organism>
<reference evidence="3" key="1">
    <citation type="submission" date="2019-08" db="EMBL/GenBank/DDBJ databases">
        <authorList>
            <person name="Kucharzyk K."/>
            <person name="Murdoch R.W."/>
            <person name="Higgins S."/>
            <person name="Loffler F."/>
        </authorList>
    </citation>
    <scope>NUCLEOTIDE SEQUENCE</scope>
</reference>
<comment type="caution">
    <text evidence="3">The sequence shown here is derived from an EMBL/GenBank/DDBJ whole genome shotgun (WGS) entry which is preliminary data.</text>
</comment>
<evidence type="ECO:0000256" key="2">
    <source>
        <dbReference type="SAM" id="Coils"/>
    </source>
</evidence>
<dbReference type="GO" id="GO:0009307">
    <property type="term" value="P:DNA restriction-modification system"/>
    <property type="evidence" value="ECO:0007669"/>
    <property type="project" value="UniProtKB-KW"/>
</dbReference>
<gene>
    <name evidence="3" type="ORF">SDC9_147815</name>
</gene>
<dbReference type="InterPro" id="IPR051268">
    <property type="entry name" value="Type-I_R_enzyme_R_subunit"/>
</dbReference>
<proteinExistence type="predicted"/>
<dbReference type="PANTHER" id="PTHR30195:SF15">
    <property type="entry name" value="TYPE I RESTRICTION ENZYME HINDI ENDONUCLEASE SUBUNIT"/>
    <property type="match status" value="1"/>
</dbReference>
<evidence type="ECO:0000256" key="1">
    <source>
        <dbReference type="ARBA" id="ARBA00022747"/>
    </source>
</evidence>